<sequence length="822" mass="88608">MPFFQNFTNFFTGNQPAATASRHQARRSVMNTTMDAFSLPTTRYAGPGASAPGGGGDSASSSPGPSRRGSTSVYTNYPAAGSAYQPSLTAFPPLSNTFHRLREALSGTFPELLETLNEPVDPDLLASFEAELGCPLPPPVRDSFLVADGQDLESAYQLSNGGLFYGLHLLPLEEVMREWAFWRQAEHDPMAGQNAAVLATMASVPPTWIKSQYACRGWIPLLSDRTGNYVGIDLDPGPGGSWGQVIVFGRDFDRKCVLWKGEGEGGWGKWLASFVDELESGEGWEADKSHSSDEDEEAGYTSYAGNQSYGEGSRGMRLAGEYRGWNVLEAWWDRSVRQWEQMGMGMDVEEVEKGLKEARRLAGYEEEGESYEGKGKGREGGDRVGLGIGMGLGASSAQVEIPVLGSPQIPQPGTPTPGDYDVLLPPASPDQPPRRPHTPSPARVITPLPTNEHPLSHADDRGFLSPPVRSPPRHKNANRRRSQMPAPTSLDLPTRADVQAMAAIHQAESSGLRGGWVMNLDMTGNARRGAGQRQPEDEMEDIDLEGGRTEKFGNAPYSDREMARQRDEEKLAMAGLEHRRASPNLLGGSNGTRSPSPLSRPTSPSYDDTPRASGRDDNVAPHASVLAATNRLRRPPPIASPVDSTSARSWTPDEERDREVIRSAGLPGVNGPGGSRPSSLIRDPRDRQASTTSITSEAGLLDNHMSGSMSLSSSHSRASSPPIMFTPTIQSPRQMFNPDVPSMGMQRGPGSSSARSSVSFGMEQDREMARQGSASGVPGIRLVGAGAEEKGVDEGMEEISLDDTKRAGQGGAEDKRRSWVRA</sequence>
<feature type="region of interest" description="Disordered" evidence="1">
    <location>
        <begin position="404"/>
        <end position="491"/>
    </location>
</feature>
<dbReference type="RefSeq" id="XP_052945802.1">
    <property type="nucleotide sequence ID" value="XM_053093061.1"/>
</dbReference>
<feature type="compositionally biased region" description="Low complexity" evidence="1">
    <location>
        <begin position="58"/>
        <end position="72"/>
    </location>
</feature>
<keyword evidence="4" id="KW-1185">Reference proteome</keyword>
<dbReference type="SMART" id="SM00860">
    <property type="entry name" value="SMI1_KNR4"/>
    <property type="match status" value="1"/>
</dbReference>
<dbReference type="PANTHER" id="PTHR47432:SF1">
    <property type="entry name" value="CELL WALL ASSEMBLY REGULATOR SMI1"/>
    <property type="match status" value="1"/>
</dbReference>
<feature type="compositionally biased region" description="Low complexity" evidence="1">
    <location>
        <begin position="592"/>
        <end position="605"/>
    </location>
</feature>
<dbReference type="GO" id="GO:0070880">
    <property type="term" value="P:fungal-type cell wall beta-glucan biosynthetic process"/>
    <property type="evidence" value="ECO:0007669"/>
    <property type="project" value="TreeGrafter"/>
</dbReference>
<feature type="region of interest" description="Disordered" evidence="1">
    <location>
        <begin position="39"/>
        <end position="74"/>
    </location>
</feature>
<evidence type="ECO:0000256" key="1">
    <source>
        <dbReference type="SAM" id="MobiDB-lite"/>
    </source>
</evidence>
<dbReference type="EMBL" id="JAKWFO010000005">
    <property type="protein sequence ID" value="KAI9636025.1"/>
    <property type="molecule type" value="Genomic_DNA"/>
</dbReference>
<feature type="compositionally biased region" description="Basic and acidic residues" evidence="1">
    <location>
        <begin position="802"/>
        <end position="822"/>
    </location>
</feature>
<dbReference type="AlphaFoldDB" id="A0AA38H7S3"/>
<evidence type="ECO:0000313" key="3">
    <source>
        <dbReference type="EMBL" id="KAI9636025.1"/>
    </source>
</evidence>
<feature type="domain" description="Knr4/Smi1-like" evidence="2">
    <location>
        <begin position="119"/>
        <end position="273"/>
    </location>
</feature>
<protein>
    <recommendedName>
        <fullName evidence="2">Knr4/Smi1-like domain-containing protein</fullName>
    </recommendedName>
</protein>
<feature type="compositionally biased region" description="Basic and acidic residues" evidence="1">
    <location>
        <begin position="558"/>
        <end position="580"/>
    </location>
</feature>
<feature type="region of interest" description="Disordered" evidence="1">
    <location>
        <begin position="282"/>
        <end position="306"/>
    </location>
</feature>
<dbReference type="InterPro" id="IPR018958">
    <property type="entry name" value="Knr4/Smi1-like_dom"/>
</dbReference>
<accession>A0AA38H7S3</accession>
<dbReference type="GeneID" id="77732266"/>
<dbReference type="Pfam" id="PF09346">
    <property type="entry name" value="SMI1_KNR4"/>
    <property type="match status" value="1"/>
</dbReference>
<feature type="region of interest" description="Disordered" evidence="1">
    <location>
        <begin position="526"/>
        <end position="822"/>
    </location>
</feature>
<dbReference type="GO" id="GO:0043332">
    <property type="term" value="C:mating projection tip"/>
    <property type="evidence" value="ECO:0007669"/>
    <property type="project" value="TreeGrafter"/>
</dbReference>
<dbReference type="SUPFAM" id="SSF160631">
    <property type="entry name" value="SMI1/KNR4-like"/>
    <property type="match status" value="1"/>
</dbReference>
<name>A0AA38H7S3_9TREE</name>
<evidence type="ECO:0000259" key="2">
    <source>
        <dbReference type="SMART" id="SM00860"/>
    </source>
</evidence>
<proteinExistence type="predicted"/>
<feature type="region of interest" description="Disordered" evidence="1">
    <location>
        <begin position="362"/>
        <end position="382"/>
    </location>
</feature>
<dbReference type="InterPro" id="IPR051873">
    <property type="entry name" value="KNR4/SMI1_regulator"/>
</dbReference>
<reference evidence="3" key="1">
    <citation type="journal article" date="2022" name="G3 (Bethesda)">
        <title>High quality genome of the basidiomycete yeast Dioszegia hungarica PDD-24b-2 isolated from cloud water.</title>
        <authorList>
            <person name="Jarrige D."/>
            <person name="Haridas S."/>
            <person name="Bleykasten-Grosshans C."/>
            <person name="Joly M."/>
            <person name="Nadalig T."/>
            <person name="Sancelme M."/>
            <person name="Vuilleumier S."/>
            <person name="Grigoriev I.V."/>
            <person name="Amato P."/>
            <person name="Bringel F."/>
        </authorList>
    </citation>
    <scope>NUCLEOTIDE SEQUENCE</scope>
    <source>
        <strain evidence="3">PDD-24b-2</strain>
    </source>
</reference>
<dbReference type="Proteomes" id="UP001164286">
    <property type="component" value="Unassembled WGS sequence"/>
</dbReference>
<feature type="compositionally biased region" description="Basic residues" evidence="1">
    <location>
        <begin position="471"/>
        <end position="482"/>
    </location>
</feature>
<organism evidence="3 4">
    <name type="scientific">Dioszegia hungarica</name>
    <dbReference type="NCBI Taxonomy" id="4972"/>
    <lineage>
        <taxon>Eukaryota</taxon>
        <taxon>Fungi</taxon>
        <taxon>Dikarya</taxon>
        <taxon>Basidiomycota</taxon>
        <taxon>Agaricomycotina</taxon>
        <taxon>Tremellomycetes</taxon>
        <taxon>Tremellales</taxon>
        <taxon>Bulleribasidiaceae</taxon>
        <taxon>Dioszegia</taxon>
    </lineage>
</organism>
<dbReference type="PANTHER" id="PTHR47432">
    <property type="entry name" value="CELL WALL ASSEMBLY REGULATOR SMI1"/>
    <property type="match status" value="1"/>
</dbReference>
<feature type="compositionally biased region" description="Basic and acidic residues" evidence="1">
    <location>
        <begin position="651"/>
        <end position="661"/>
    </location>
</feature>
<comment type="caution">
    <text evidence="3">The sequence shown here is derived from an EMBL/GenBank/DDBJ whole genome shotgun (WGS) entry which is preliminary data.</text>
</comment>
<feature type="compositionally biased region" description="Basic and acidic residues" evidence="1">
    <location>
        <begin position="608"/>
        <end position="619"/>
    </location>
</feature>
<dbReference type="InterPro" id="IPR037883">
    <property type="entry name" value="Knr4/Smi1-like_sf"/>
</dbReference>
<feature type="compositionally biased region" description="Low complexity" evidence="1">
    <location>
        <begin position="706"/>
        <end position="720"/>
    </location>
</feature>
<evidence type="ECO:0000313" key="4">
    <source>
        <dbReference type="Proteomes" id="UP001164286"/>
    </source>
</evidence>
<gene>
    <name evidence="3" type="ORF">MKK02DRAFT_44723</name>
</gene>
<feature type="compositionally biased region" description="Basic and acidic residues" evidence="1">
    <location>
        <begin position="371"/>
        <end position="382"/>
    </location>
</feature>